<dbReference type="Proteomes" id="UP000309872">
    <property type="component" value="Unassembled WGS sequence"/>
</dbReference>
<feature type="signal peptide" evidence="1">
    <location>
        <begin position="1"/>
        <end position="26"/>
    </location>
</feature>
<evidence type="ECO:0000256" key="1">
    <source>
        <dbReference type="SAM" id="SignalP"/>
    </source>
</evidence>
<dbReference type="OrthoDB" id="1092930at2"/>
<dbReference type="RefSeq" id="WP_136820895.1">
    <property type="nucleotide sequence ID" value="NZ_BMJX01000003.1"/>
</dbReference>
<dbReference type="Pfam" id="PF14092">
    <property type="entry name" value="DUF4270"/>
    <property type="match status" value="1"/>
</dbReference>
<proteinExistence type="predicted"/>
<reference evidence="2 3" key="1">
    <citation type="submission" date="2019-04" db="EMBL/GenBank/DDBJ databases">
        <title>Sphingobacterium olei sp. nov., isolated from oil-contaminated soil.</title>
        <authorList>
            <person name="Liu B."/>
        </authorList>
    </citation>
    <scope>NUCLEOTIDE SEQUENCE [LARGE SCALE GENOMIC DNA]</scope>
    <source>
        <strain evidence="2 3">Y3L14</strain>
    </source>
</reference>
<feature type="chain" id="PRO_5020422898" evidence="1">
    <location>
        <begin position="27"/>
        <end position="455"/>
    </location>
</feature>
<comment type="caution">
    <text evidence="2">The sequence shown here is derived from an EMBL/GenBank/DDBJ whole genome shotgun (WGS) entry which is preliminary data.</text>
</comment>
<dbReference type="InterPro" id="IPR025366">
    <property type="entry name" value="DUF4270"/>
</dbReference>
<dbReference type="EMBL" id="SUKA01000003">
    <property type="protein sequence ID" value="TJY65766.1"/>
    <property type="molecule type" value="Genomic_DNA"/>
</dbReference>
<name>A0A4U0H2Q7_9SPHI</name>
<evidence type="ECO:0000313" key="3">
    <source>
        <dbReference type="Proteomes" id="UP000309872"/>
    </source>
</evidence>
<evidence type="ECO:0000313" key="2">
    <source>
        <dbReference type="EMBL" id="TJY65766.1"/>
    </source>
</evidence>
<dbReference type="InterPro" id="IPR010916">
    <property type="entry name" value="TonB_box_CS"/>
</dbReference>
<sequence length="455" mass="49820">MTRLISVNFRLILFVLSLGFVSSCKDADGITLDNNDEPLMVNSADTLTVEASTFLLDALPTAATGRLLVGGNQDKHLGDLVLSSYFRLTNTDLSISSLPDNIQYDSLSLELYYDSYSYGDTTKTLALDVHRITEDIEPKELSIALEDDEYPVFVSAATLYSNQTFGYDPTPLGGITFHPRPQSTTDTLCIRLDDVLGRSLLEMAINNDNRLINTDDFTDFFKGLALIPRGESHATIGLQDSVRFRIHYSYERQSDGKRVEGILACGIGSSSYQYNHIVTDLTDSPLANLSYDNQELAASLTDYRTYLQGGSGIVTRLRFPSLRSFLNSGNLSLSKATLVIETDQSEIGDYPPPSSLVLMVANKYGTPVSLVQGSSGNVTAVYRSASQSGGGGNGKYEFNITDYVSNVKTQAGFDETQSLLLSMPTADLLSTVNKLRLATYNTKPAIKLNLLYVNF</sequence>
<protein>
    <submittedName>
        <fullName evidence="2">DUF4270 domain-containing protein</fullName>
    </submittedName>
</protein>
<dbReference type="PROSITE" id="PS00430">
    <property type="entry name" value="TONB_DEPENDENT_REC_1"/>
    <property type="match status" value="1"/>
</dbReference>
<dbReference type="PROSITE" id="PS51257">
    <property type="entry name" value="PROKAR_LIPOPROTEIN"/>
    <property type="match status" value="1"/>
</dbReference>
<keyword evidence="3" id="KW-1185">Reference proteome</keyword>
<accession>A0A4U0H2Q7</accession>
<gene>
    <name evidence="2" type="ORF">FAZ19_11645</name>
</gene>
<keyword evidence="1" id="KW-0732">Signal</keyword>
<dbReference type="AlphaFoldDB" id="A0A4U0H2Q7"/>
<organism evidence="2 3">
    <name type="scientific">Sphingobacterium alkalisoli</name>
    <dbReference type="NCBI Taxonomy" id="1874115"/>
    <lineage>
        <taxon>Bacteria</taxon>
        <taxon>Pseudomonadati</taxon>
        <taxon>Bacteroidota</taxon>
        <taxon>Sphingobacteriia</taxon>
        <taxon>Sphingobacteriales</taxon>
        <taxon>Sphingobacteriaceae</taxon>
        <taxon>Sphingobacterium</taxon>
    </lineage>
</organism>